<organism evidence="1 2">
    <name type="scientific">Halostreptopolyspora alba</name>
    <dbReference type="NCBI Taxonomy" id="2487137"/>
    <lineage>
        <taxon>Bacteria</taxon>
        <taxon>Bacillati</taxon>
        <taxon>Actinomycetota</taxon>
        <taxon>Actinomycetes</taxon>
        <taxon>Streptosporangiales</taxon>
        <taxon>Nocardiopsidaceae</taxon>
        <taxon>Halostreptopolyspora</taxon>
    </lineage>
</organism>
<keyword evidence="2" id="KW-1185">Reference proteome</keyword>
<evidence type="ECO:0000313" key="1">
    <source>
        <dbReference type="EMBL" id="RNL83569.1"/>
    </source>
</evidence>
<sequence length="76" mass="8275">MNTQASQTEVTYHYVLTLSTEVRTLTQGGVFTIPMGEGITRQQAFEKAMADTRAANGLAPDAQVTVVFWSLEPNAL</sequence>
<evidence type="ECO:0000313" key="2">
    <source>
        <dbReference type="Proteomes" id="UP000269198"/>
    </source>
</evidence>
<dbReference type="EMBL" id="RJMB01000015">
    <property type="protein sequence ID" value="RNL83569.1"/>
    <property type="molecule type" value="Genomic_DNA"/>
</dbReference>
<gene>
    <name evidence="1" type="ORF">EFW17_15030</name>
</gene>
<comment type="caution">
    <text evidence="1">The sequence shown here is derived from an EMBL/GenBank/DDBJ whole genome shotgun (WGS) entry which is preliminary data.</text>
</comment>
<reference evidence="1 2" key="1">
    <citation type="submission" date="2018-11" db="EMBL/GenBank/DDBJ databases">
        <title>The genome draft of YIM 96095.</title>
        <authorList>
            <person name="Tang S.-K."/>
            <person name="Chunyu W.-X."/>
            <person name="Feng Y.-Z."/>
        </authorList>
    </citation>
    <scope>NUCLEOTIDE SEQUENCE [LARGE SCALE GENOMIC DNA]</scope>
    <source>
        <strain evidence="1 2">YIM 96095</strain>
    </source>
</reference>
<accession>A0A3N0E748</accession>
<protein>
    <submittedName>
        <fullName evidence="1">Uncharacterized protein</fullName>
    </submittedName>
</protein>
<dbReference type="Proteomes" id="UP000269198">
    <property type="component" value="Unassembled WGS sequence"/>
</dbReference>
<dbReference type="RefSeq" id="WP_123202028.1">
    <property type="nucleotide sequence ID" value="NZ_RJMB01000015.1"/>
</dbReference>
<name>A0A3N0E748_9ACTN</name>
<proteinExistence type="predicted"/>
<dbReference type="AlphaFoldDB" id="A0A3N0E748"/>